<gene>
    <name evidence="5" type="ORF">IG616_18785</name>
</gene>
<evidence type="ECO:0000256" key="3">
    <source>
        <dbReference type="ARBA" id="ARBA00023163"/>
    </source>
</evidence>
<protein>
    <submittedName>
        <fullName evidence="5">GntR family transcriptional regulator</fullName>
    </submittedName>
</protein>
<dbReference type="SMART" id="SM00895">
    <property type="entry name" value="FCD"/>
    <property type="match status" value="1"/>
</dbReference>
<accession>A0ABR9CS59</accession>
<reference evidence="5 6" key="2">
    <citation type="journal article" date="2021" name="Int. J. Syst. Evol. Microbiol.">
        <title>Roseibium litorale sp. nov., isolated from a tidal flat sediment and proposal for the reclassification of Labrenzia polysiphoniae as Roseibium polysiphoniae comb. nov.</title>
        <authorList>
            <person name="Liu Y."/>
            <person name="Pei T."/>
            <person name="Du J."/>
            <person name="Chao M."/>
            <person name="Deng M.R."/>
            <person name="Zhu H."/>
        </authorList>
    </citation>
    <scope>NUCLEOTIDE SEQUENCE [LARGE SCALE GENOMIC DNA]</scope>
    <source>
        <strain evidence="5 6">4C16A</strain>
    </source>
</reference>
<name>A0ABR9CS59_9HYPH</name>
<keyword evidence="3" id="KW-0804">Transcription</keyword>
<dbReference type="InterPro" id="IPR036390">
    <property type="entry name" value="WH_DNA-bd_sf"/>
</dbReference>
<organism evidence="5 6">
    <name type="scientific">Roseibium litorale</name>
    <dbReference type="NCBI Taxonomy" id="2803841"/>
    <lineage>
        <taxon>Bacteria</taxon>
        <taxon>Pseudomonadati</taxon>
        <taxon>Pseudomonadota</taxon>
        <taxon>Alphaproteobacteria</taxon>
        <taxon>Hyphomicrobiales</taxon>
        <taxon>Stappiaceae</taxon>
        <taxon>Roseibium</taxon>
    </lineage>
</organism>
<dbReference type="Proteomes" id="UP000632063">
    <property type="component" value="Unassembled WGS sequence"/>
</dbReference>
<keyword evidence="2" id="KW-0238">DNA-binding</keyword>
<dbReference type="SUPFAM" id="SSF46785">
    <property type="entry name" value="Winged helix' DNA-binding domain"/>
    <property type="match status" value="1"/>
</dbReference>
<dbReference type="Gene3D" id="1.20.120.530">
    <property type="entry name" value="GntR ligand-binding domain-like"/>
    <property type="match status" value="1"/>
</dbReference>
<feature type="domain" description="HTH gntR-type" evidence="4">
    <location>
        <begin position="19"/>
        <end position="86"/>
    </location>
</feature>
<dbReference type="InterPro" id="IPR011711">
    <property type="entry name" value="GntR_C"/>
</dbReference>
<dbReference type="PROSITE" id="PS50949">
    <property type="entry name" value="HTH_GNTR"/>
    <property type="match status" value="1"/>
</dbReference>
<dbReference type="CDD" id="cd07377">
    <property type="entry name" value="WHTH_GntR"/>
    <property type="match status" value="1"/>
</dbReference>
<sequence>MRLEKIKNTTTKTHAIRRRSLPEEIAEHLRTLIIEGTLKDGDRIVETELCEALSVSRTPMREAIKALTHEGLIEHLPNRGARVASLTPGEMHQLFQVISALEQLAVELVIAVSKPIDIKRLRAMHDRMAGHHKAGERKEYFALNHQIHLKIVAMSGNPILIETHGNLMIRARHYRYWALADEDRWHEAMAEHDAIMEAMEAGDTERAGSLLKAHVRRTGDVAGSAVQGFAAGG</sequence>
<dbReference type="EMBL" id="JACYXI010000014">
    <property type="protein sequence ID" value="MBD8893598.1"/>
    <property type="molecule type" value="Genomic_DNA"/>
</dbReference>
<evidence type="ECO:0000256" key="2">
    <source>
        <dbReference type="ARBA" id="ARBA00023125"/>
    </source>
</evidence>
<dbReference type="InterPro" id="IPR000524">
    <property type="entry name" value="Tscrpt_reg_HTH_GntR"/>
</dbReference>
<dbReference type="Pfam" id="PF00392">
    <property type="entry name" value="GntR"/>
    <property type="match status" value="1"/>
</dbReference>
<dbReference type="PRINTS" id="PR00035">
    <property type="entry name" value="HTHGNTR"/>
</dbReference>
<proteinExistence type="predicted"/>
<dbReference type="PANTHER" id="PTHR43537">
    <property type="entry name" value="TRANSCRIPTIONAL REGULATOR, GNTR FAMILY"/>
    <property type="match status" value="1"/>
</dbReference>
<dbReference type="Pfam" id="PF07729">
    <property type="entry name" value="FCD"/>
    <property type="match status" value="1"/>
</dbReference>
<evidence type="ECO:0000256" key="1">
    <source>
        <dbReference type="ARBA" id="ARBA00023015"/>
    </source>
</evidence>
<dbReference type="SMART" id="SM00345">
    <property type="entry name" value="HTH_GNTR"/>
    <property type="match status" value="1"/>
</dbReference>
<dbReference type="InterPro" id="IPR036388">
    <property type="entry name" value="WH-like_DNA-bd_sf"/>
</dbReference>
<evidence type="ECO:0000313" key="5">
    <source>
        <dbReference type="EMBL" id="MBD8893598.1"/>
    </source>
</evidence>
<dbReference type="RefSeq" id="WP_192149750.1">
    <property type="nucleotide sequence ID" value="NZ_JACYXI010000014.1"/>
</dbReference>
<comment type="caution">
    <text evidence="5">The sequence shown here is derived from an EMBL/GenBank/DDBJ whole genome shotgun (WGS) entry which is preliminary data.</text>
</comment>
<dbReference type="Gene3D" id="1.10.10.10">
    <property type="entry name" value="Winged helix-like DNA-binding domain superfamily/Winged helix DNA-binding domain"/>
    <property type="match status" value="1"/>
</dbReference>
<dbReference type="PANTHER" id="PTHR43537:SF50">
    <property type="entry name" value="TRANSCRIPTIONAL REGULATORY PROTEIN"/>
    <property type="match status" value="1"/>
</dbReference>
<keyword evidence="6" id="KW-1185">Reference proteome</keyword>
<keyword evidence="1" id="KW-0805">Transcription regulation</keyword>
<evidence type="ECO:0000259" key="4">
    <source>
        <dbReference type="PROSITE" id="PS50949"/>
    </source>
</evidence>
<dbReference type="InterPro" id="IPR008920">
    <property type="entry name" value="TF_FadR/GntR_C"/>
</dbReference>
<evidence type="ECO:0000313" key="6">
    <source>
        <dbReference type="Proteomes" id="UP000632063"/>
    </source>
</evidence>
<dbReference type="SUPFAM" id="SSF48008">
    <property type="entry name" value="GntR ligand-binding domain-like"/>
    <property type="match status" value="1"/>
</dbReference>
<reference evidence="6" key="1">
    <citation type="submission" date="2020-09" db="EMBL/GenBank/DDBJ databases">
        <title>The genome sequence of strain Labrenzia suaedae 4C16A.</title>
        <authorList>
            <person name="Liu Y."/>
        </authorList>
    </citation>
    <scope>NUCLEOTIDE SEQUENCE [LARGE SCALE GENOMIC DNA]</scope>
    <source>
        <strain evidence="6">4C16A</strain>
    </source>
</reference>